<organism evidence="3 4">
    <name type="scientific">Micromonospora eburnea</name>
    <dbReference type="NCBI Taxonomy" id="227316"/>
    <lineage>
        <taxon>Bacteria</taxon>
        <taxon>Bacillati</taxon>
        <taxon>Actinomycetota</taxon>
        <taxon>Actinomycetes</taxon>
        <taxon>Micromonosporales</taxon>
        <taxon>Micromonosporaceae</taxon>
        <taxon>Micromonospora</taxon>
    </lineage>
</organism>
<accession>A0A1C6U9D4</accession>
<dbReference type="OrthoDB" id="366726at2"/>
<dbReference type="SUPFAM" id="SSF53850">
    <property type="entry name" value="Periplasmic binding protein-like II"/>
    <property type="match status" value="1"/>
</dbReference>
<keyword evidence="1 2" id="KW-0732">Signal</keyword>
<name>A0A1C6U9D4_9ACTN</name>
<dbReference type="PANTHER" id="PTHR30006:SF2">
    <property type="entry name" value="ABC TRANSPORTER SUBSTRATE-BINDING PROTEIN"/>
    <property type="match status" value="1"/>
</dbReference>
<dbReference type="Pfam" id="PF13343">
    <property type="entry name" value="SBP_bac_6"/>
    <property type="match status" value="1"/>
</dbReference>
<dbReference type="PROSITE" id="PS51257">
    <property type="entry name" value="PROKAR_LIPOPROTEIN"/>
    <property type="match status" value="1"/>
</dbReference>
<evidence type="ECO:0000313" key="4">
    <source>
        <dbReference type="Proteomes" id="UP000199696"/>
    </source>
</evidence>
<feature type="chain" id="PRO_5008747582" evidence="2">
    <location>
        <begin position="22"/>
        <end position="369"/>
    </location>
</feature>
<dbReference type="AlphaFoldDB" id="A0A1C6U9D4"/>
<evidence type="ECO:0000313" key="3">
    <source>
        <dbReference type="EMBL" id="SCL50533.1"/>
    </source>
</evidence>
<feature type="signal peptide" evidence="2">
    <location>
        <begin position="1"/>
        <end position="21"/>
    </location>
</feature>
<dbReference type="EMBL" id="FMHY01000002">
    <property type="protein sequence ID" value="SCL50533.1"/>
    <property type="molecule type" value="Genomic_DNA"/>
</dbReference>
<proteinExistence type="predicted"/>
<evidence type="ECO:0000256" key="1">
    <source>
        <dbReference type="ARBA" id="ARBA00022729"/>
    </source>
</evidence>
<dbReference type="Gene3D" id="3.40.190.10">
    <property type="entry name" value="Periplasmic binding protein-like II"/>
    <property type="match status" value="2"/>
</dbReference>
<keyword evidence="4" id="KW-1185">Reference proteome</keyword>
<evidence type="ECO:0000256" key="2">
    <source>
        <dbReference type="SAM" id="SignalP"/>
    </source>
</evidence>
<dbReference type="Proteomes" id="UP000199696">
    <property type="component" value="Unassembled WGS sequence"/>
</dbReference>
<dbReference type="STRING" id="227316.GA0070604_2152"/>
<reference evidence="4" key="1">
    <citation type="submission" date="2016-06" db="EMBL/GenBank/DDBJ databases">
        <authorList>
            <person name="Varghese N."/>
            <person name="Submissions Spin"/>
        </authorList>
    </citation>
    <scope>NUCLEOTIDE SEQUENCE [LARGE SCALE GENOMIC DNA]</scope>
    <source>
        <strain evidence="4">DSM 44814</strain>
    </source>
</reference>
<protein>
    <submittedName>
        <fullName evidence="3">Iron(III) transport system substrate-binding protein</fullName>
    </submittedName>
</protein>
<dbReference type="PANTHER" id="PTHR30006">
    <property type="entry name" value="THIAMINE-BINDING PERIPLASMIC PROTEIN-RELATED"/>
    <property type="match status" value="1"/>
</dbReference>
<gene>
    <name evidence="3" type="ORF">GA0070604_2152</name>
</gene>
<sequence>MRIRKGALACVAALALVTSLAACGGGGSGSAVISDDAKVDTTNGLVVDGEVIADQTTYDAAKKQTLTLYTSYQEANQKAFNAAFTADTGIKVEFVRDVTNKLSERVRSEAGAGKLAADVIITSDFAVADDFNKEGIWEPYTAAPVKGQDDLLLDGGAFTKFANVAVTFAFNTQQVPKESAPTSWKDLLKPEYAGKIGITTGTAGGSSIALNRFIQEKVDPDYWTKMAALRPKIFDSGGERQQALARGELAVATAGTAAVNVAVVKDQAPIDYVVPKEGLVLFSFFIGKSATAKNTEAAKVFLNYALSKRGQKVITQVGDYSVRADVDPPVAVGRKLPALGSDQVWVMPAEGEVEHGKADAAIWKAAFGR</sequence>